<protein>
    <recommendedName>
        <fullName evidence="3">RxLR effector protein</fullName>
    </recommendedName>
</protein>
<dbReference type="Proteomes" id="UP001158986">
    <property type="component" value="Unassembled WGS sequence"/>
</dbReference>
<proteinExistence type="predicted"/>
<sequence length="179" mass="21005">MSALSLPVDQFKVRIPSHMRDHNDEEERAPIKLTLSDNNLTNQLASIFRKGHTTNEVFEWFKLHEVKGSILANPYMNRWMRYMKRFNDKPDSQKTTPLKTVQHYYANGDDTVFPEVIAVGKQDIETKQKAELLEWLHQKRHPKLVFEQLMVNHENTNVLSYDTVIALDRLLGVVQYRPS</sequence>
<reference evidence="1 2" key="1">
    <citation type="submission" date="2021-11" db="EMBL/GenBank/DDBJ databases">
        <authorList>
            <person name="Islam A."/>
            <person name="Islam S."/>
            <person name="Flora M.S."/>
            <person name="Rahman M."/>
            <person name="Ziaur R.M."/>
            <person name="Epstein J.H."/>
            <person name="Hassan M."/>
            <person name="Klassen M."/>
            <person name="Woodard K."/>
            <person name="Webb A."/>
            <person name="Webby R.J."/>
            <person name="El Zowalaty M.E."/>
        </authorList>
    </citation>
    <scope>NUCLEOTIDE SEQUENCE [LARGE SCALE GENOMIC DNA]</scope>
    <source>
        <strain evidence="1">Pbs1</strain>
    </source>
</reference>
<name>A0ABN8CZS7_9STRA</name>
<keyword evidence="2" id="KW-1185">Reference proteome</keyword>
<dbReference type="EMBL" id="CAKLCB010000264">
    <property type="protein sequence ID" value="CAH0518653.1"/>
    <property type="molecule type" value="Genomic_DNA"/>
</dbReference>
<evidence type="ECO:0000313" key="2">
    <source>
        <dbReference type="Proteomes" id="UP001158986"/>
    </source>
</evidence>
<evidence type="ECO:0008006" key="3">
    <source>
        <dbReference type="Google" id="ProtNLM"/>
    </source>
</evidence>
<evidence type="ECO:0000313" key="1">
    <source>
        <dbReference type="EMBL" id="CAH0518653.1"/>
    </source>
</evidence>
<accession>A0ABN8CZS7</accession>
<organism evidence="1 2">
    <name type="scientific">Peronospora belbahrii</name>
    <dbReference type="NCBI Taxonomy" id="622444"/>
    <lineage>
        <taxon>Eukaryota</taxon>
        <taxon>Sar</taxon>
        <taxon>Stramenopiles</taxon>
        <taxon>Oomycota</taxon>
        <taxon>Peronosporomycetes</taxon>
        <taxon>Peronosporales</taxon>
        <taxon>Peronosporaceae</taxon>
        <taxon>Peronospora</taxon>
    </lineage>
</organism>
<comment type="caution">
    <text evidence="1">The sequence shown here is derived from an EMBL/GenBank/DDBJ whole genome shotgun (WGS) entry which is preliminary data.</text>
</comment>
<gene>
    <name evidence="1" type="ORF">PBS001_LOCUS5216</name>
</gene>